<dbReference type="InterPro" id="IPR003593">
    <property type="entry name" value="AAA+_ATPase"/>
</dbReference>
<feature type="domain" description="Peptidase C39" evidence="17">
    <location>
        <begin position="10"/>
        <end position="129"/>
    </location>
</feature>
<evidence type="ECO:0000313" key="18">
    <source>
        <dbReference type="EMBL" id="MPY43132.1"/>
    </source>
</evidence>
<dbReference type="RefSeq" id="WP_152788064.1">
    <property type="nucleotide sequence ID" value="NZ_BAABEQ010000050.1"/>
</dbReference>
<dbReference type="SUPFAM" id="SSF90123">
    <property type="entry name" value="ABC transporter transmembrane region"/>
    <property type="match status" value="1"/>
</dbReference>
<gene>
    <name evidence="18" type="ORF">FNH04_25445</name>
</gene>
<feature type="transmembrane region" description="Helical" evidence="14">
    <location>
        <begin position="159"/>
        <end position="180"/>
    </location>
</feature>
<feature type="domain" description="ABC transmembrane type-1" evidence="16">
    <location>
        <begin position="162"/>
        <end position="442"/>
    </location>
</feature>
<keyword evidence="13" id="KW-0080">Bacteriocin transport</keyword>
<feature type="transmembrane region" description="Helical" evidence="14">
    <location>
        <begin position="200"/>
        <end position="221"/>
    </location>
</feature>
<evidence type="ECO:0000256" key="9">
    <source>
        <dbReference type="ARBA" id="ARBA00022927"/>
    </source>
</evidence>
<evidence type="ECO:0000256" key="11">
    <source>
        <dbReference type="ARBA" id="ARBA00023136"/>
    </source>
</evidence>
<dbReference type="GO" id="GO:0005886">
    <property type="term" value="C:plasma membrane"/>
    <property type="evidence" value="ECO:0007669"/>
    <property type="project" value="UniProtKB-SubCell"/>
</dbReference>
<dbReference type="InterPro" id="IPR033839">
    <property type="entry name" value="Lacticin_481_peptidase"/>
</dbReference>
<dbReference type="GO" id="GO:0015031">
    <property type="term" value="P:protein transport"/>
    <property type="evidence" value="ECO:0007669"/>
    <property type="project" value="UniProtKB-KW"/>
</dbReference>
<evidence type="ECO:0000256" key="8">
    <source>
        <dbReference type="ARBA" id="ARBA00022840"/>
    </source>
</evidence>
<comment type="similarity">
    <text evidence="12">Belongs to the ABC transporter superfamily. Siderophore-Fe(3+) uptake transporter (SIUT) (TC 3.A.1.21) family.</text>
</comment>
<dbReference type="Pfam" id="PF03412">
    <property type="entry name" value="Peptidase_C39"/>
    <property type="match status" value="1"/>
</dbReference>
<keyword evidence="8" id="KW-0067">ATP-binding</keyword>
<dbReference type="CDD" id="cd02425">
    <property type="entry name" value="Peptidase_C39F"/>
    <property type="match status" value="1"/>
</dbReference>
<evidence type="ECO:0000313" key="19">
    <source>
        <dbReference type="Proteomes" id="UP000326979"/>
    </source>
</evidence>
<dbReference type="OrthoDB" id="9806127at2"/>
<feature type="domain" description="ABC transporter" evidence="15">
    <location>
        <begin position="476"/>
        <end position="707"/>
    </location>
</feature>
<dbReference type="Gene3D" id="3.40.50.300">
    <property type="entry name" value="P-loop containing nucleotide triphosphate hydrolases"/>
    <property type="match status" value="1"/>
</dbReference>
<dbReference type="GO" id="GO:0008234">
    <property type="term" value="F:cysteine-type peptidase activity"/>
    <property type="evidence" value="ECO:0007669"/>
    <property type="project" value="UniProtKB-KW"/>
</dbReference>
<evidence type="ECO:0000256" key="4">
    <source>
        <dbReference type="ARBA" id="ARBA00022519"/>
    </source>
</evidence>
<keyword evidence="10 14" id="KW-1133">Transmembrane helix</keyword>
<dbReference type="FunFam" id="3.40.50.300:FF:000221">
    <property type="entry name" value="Multidrug ABC transporter ATP-binding protein"/>
    <property type="match status" value="1"/>
</dbReference>
<evidence type="ECO:0000256" key="12">
    <source>
        <dbReference type="ARBA" id="ARBA00023455"/>
    </source>
</evidence>
<evidence type="ECO:0000259" key="17">
    <source>
        <dbReference type="PROSITE" id="PS50990"/>
    </source>
</evidence>
<accession>A0A5N8W7P4</accession>
<evidence type="ECO:0000259" key="15">
    <source>
        <dbReference type="PROSITE" id="PS50893"/>
    </source>
</evidence>
<evidence type="ECO:0000256" key="7">
    <source>
        <dbReference type="ARBA" id="ARBA00022807"/>
    </source>
</evidence>
<name>A0A5N8W7P4_9ACTN</name>
<proteinExistence type="inferred from homology"/>
<evidence type="ECO:0000256" key="5">
    <source>
        <dbReference type="ARBA" id="ARBA00022692"/>
    </source>
</evidence>
<keyword evidence="7" id="KW-0378">Hydrolase</keyword>
<keyword evidence="6" id="KW-0547">Nucleotide-binding</keyword>
<dbReference type="PROSITE" id="PS00211">
    <property type="entry name" value="ABC_TRANSPORTER_1"/>
    <property type="match status" value="1"/>
</dbReference>
<dbReference type="Pfam" id="PF00664">
    <property type="entry name" value="ABC_membrane"/>
    <property type="match status" value="1"/>
</dbReference>
<protein>
    <submittedName>
        <fullName evidence="18">Peptidase domain-containing ABC transporter</fullName>
    </submittedName>
</protein>
<keyword evidence="4" id="KW-0997">Cell inner membrane</keyword>
<dbReference type="GO" id="GO:0140359">
    <property type="term" value="F:ABC-type transporter activity"/>
    <property type="evidence" value="ECO:0007669"/>
    <property type="project" value="InterPro"/>
</dbReference>
<dbReference type="Pfam" id="PF00005">
    <property type="entry name" value="ABC_tran"/>
    <property type="match status" value="1"/>
</dbReference>
<evidence type="ECO:0000256" key="13">
    <source>
        <dbReference type="ARBA" id="ARBA00043264"/>
    </source>
</evidence>
<dbReference type="GO" id="GO:0006508">
    <property type="term" value="P:proteolysis"/>
    <property type="evidence" value="ECO:0007669"/>
    <property type="project" value="InterPro"/>
</dbReference>
<evidence type="ECO:0000256" key="2">
    <source>
        <dbReference type="ARBA" id="ARBA00022448"/>
    </source>
</evidence>
<dbReference type="PANTHER" id="PTHR24221:SF654">
    <property type="entry name" value="ATP-BINDING CASSETTE SUB-FAMILY B MEMBER 6"/>
    <property type="match status" value="1"/>
</dbReference>
<keyword evidence="9" id="KW-0653">Protein transport</keyword>
<keyword evidence="11 14" id="KW-0472">Membrane</keyword>
<dbReference type="GO" id="GO:0016887">
    <property type="term" value="F:ATP hydrolysis activity"/>
    <property type="evidence" value="ECO:0007669"/>
    <property type="project" value="InterPro"/>
</dbReference>
<reference evidence="18 19" key="1">
    <citation type="submission" date="2019-07" db="EMBL/GenBank/DDBJ databases">
        <title>New species of Amycolatopsis and Streptomyces.</title>
        <authorList>
            <person name="Duangmal K."/>
            <person name="Teo W.F.A."/>
            <person name="Lipun K."/>
        </authorList>
    </citation>
    <scope>NUCLEOTIDE SEQUENCE [LARGE SCALE GENOMIC DNA]</scope>
    <source>
        <strain evidence="18 19">TISTR 2346</strain>
    </source>
</reference>
<dbReference type="SMART" id="SM00382">
    <property type="entry name" value="AAA"/>
    <property type="match status" value="1"/>
</dbReference>
<dbReference type="EMBL" id="VJZE01000202">
    <property type="protein sequence ID" value="MPY43132.1"/>
    <property type="molecule type" value="Genomic_DNA"/>
</dbReference>
<keyword evidence="5 14" id="KW-0812">Transmembrane</keyword>
<dbReference type="InterPro" id="IPR005074">
    <property type="entry name" value="Peptidase_C39"/>
</dbReference>
<dbReference type="Gene3D" id="3.90.70.10">
    <property type="entry name" value="Cysteine proteinases"/>
    <property type="match status" value="1"/>
</dbReference>
<keyword evidence="2" id="KW-0813">Transport</keyword>
<dbReference type="InterPro" id="IPR003439">
    <property type="entry name" value="ABC_transporter-like_ATP-bd"/>
</dbReference>
<comment type="subcellular location">
    <subcellularLocation>
        <location evidence="1">Cell inner membrane</location>
        <topology evidence="1">Multi-pass membrane protein</topology>
    </subcellularLocation>
</comment>
<dbReference type="InterPro" id="IPR027417">
    <property type="entry name" value="P-loop_NTPase"/>
</dbReference>
<dbReference type="InterPro" id="IPR017871">
    <property type="entry name" value="ABC_transporter-like_CS"/>
</dbReference>
<dbReference type="Gene3D" id="1.20.1560.10">
    <property type="entry name" value="ABC transporter type 1, transmembrane domain"/>
    <property type="match status" value="1"/>
</dbReference>
<dbReference type="PROSITE" id="PS50990">
    <property type="entry name" value="PEPTIDASE_C39"/>
    <property type="match status" value="1"/>
</dbReference>
<feature type="transmembrane region" description="Helical" evidence="14">
    <location>
        <begin position="411"/>
        <end position="437"/>
    </location>
</feature>
<dbReference type="InterPro" id="IPR011527">
    <property type="entry name" value="ABC1_TM_dom"/>
</dbReference>
<evidence type="ECO:0000256" key="1">
    <source>
        <dbReference type="ARBA" id="ARBA00004429"/>
    </source>
</evidence>
<dbReference type="PROSITE" id="PS50893">
    <property type="entry name" value="ABC_TRANSPORTER_2"/>
    <property type="match status" value="1"/>
</dbReference>
<sequence>MKGRIPQILQLTQTECGLCCVLMLLHFHGIKESLFSLRRQIEVGRDGVSLSQLRQILHTRGFETKLFRTNIPGMRGLKAPFIAYWESYHFVVVENVGRDFVTIVDPAVGRTRLPIQEFADSFSGIVLVATETANVVRAVTPQPSPWLNFLRPLLASKSLIGLILLLSTTLYGAVLGVPILTRRIVDAQLTGRLPSIEYLIVLALVLGALVYYLVSVSRVWITTRLSVRLGRIVMTDTFGRLLRLPYKFFSTRSPGELMYRLSSVNMIRDTVSAQLVGGVFDLGMLLFIAGYMLLESWELSLVALAFFGVIMATLILNRQGVGESVRNENTELSKSQSMQMEAVLSIVSLKLSGTEDRFLARWRKVYERSLTRLARRSLLQGRIDGVVAVIRVVAPLGILLYGMHLYRGGTISIGTVVAFQAISATFFSLASSVFGTYTQFLMVDSYLDRIQDIVHTDPEPDRAHGIKACLDGMLDVRGVGFSYTATSPQILQDVSFRAMPGQKIAIVGQSGCGKSTLGKILSGLYTPTSGEITYDGNLAEDYERKAFYGSFGYVPQEIILENKSVHENIAMDDEEITVADVEAAATAARIHEEIQQMPMGYNTLVSELGANFSGGQRQRIALARAFAKKPRVLVLDEATSSLDILNETRISDFLRTQECTSVVISHRLATIMDADEILVMKDGRIIERGTHEALCALNGHYCAMFESQLATVQ</sequence>
<evidence type="ECO:0000256" key="14">
    <source>
        <dbReference type="SAM" id="Phobius"/>
    </source>
</evidence>
<feature type="transmembrane region" description="Helical" evidence="14">
    <location>
        <begin position="275"/>
        <end position="293"/>
    </location>
</feature>
<dbReference type="Proteomes" id="UP000326979">
    <property type="component" value="Unassembled WGS sequence"/>
</dbReference>
<dbReference type="SUPFAM" id="SSF52540">
    <property type="entry name" value="P-loop containing nucleoside triphosphate hydrolases"/>
    <property type="match status" value="1"/>
</dbReference>
<keyword evidence="7" id="KW-0788">Thiol protease</keyword>
<evidence type="ECO:0000256" key="6">
    <source>
        <dbReference type="ARBA" id="ARBA00022741"/>
    </source>
</evidence>
<organism evidence="18 19">
    <name type="scientific">Streptomyces phyllanthi</name>
    <dbReference type="NCBI Taxonomy" id="1803180"/>
    <lineage>
        <taxon>Bacteria</taxon>
        <taxon>Bacillati</taxon>
        <taxon>Actinomycetota</taxon>
        <taxon>Actinomycetes</taxon>
        <taxon>Kitasatosporales</taxon>
        <taxon>Streptomycetaceae</taxon>
        <taxon>Streptomyces</taxon>
    </lineage>
</organism>
<feature type="transmembrane region" description="Helical" evidence="14">
    <location>
        <begin position="385"/>
        <end position="405"/>
    </location>
</feature>
<keyword evidence="7" id="KW-0645">Protease</keyword>
<dbReference type="PROSITE" id="PS50929">
    <property type="entry name" value="ABC_TM1F"/>
    <property type="match status" value="1"/>
</dbReference>
<dbReference type="AlphaFoldDB" id="A0A5N8W7P4"/>
<dbReference type="GO" id="GO:0005524">
    <property type="term" value="F:ATP binding"/>
    <property type="evidence" value="ECO:0007669"/>
    <property type="project" value="UniProtKB-KW"/>
</dbReference>
<evidence type="ECO:0000256" key="10">
    <source>
        <dbReference type="ARBA" id="ARBA00022989"/>
    </source>
</evidence>
<dbReference type="PANTHER" id="PTHR24221">
    <property type="entry name" value="ATP-BINDING CASSETTE SUB-FAMILY B"/>
    <property type="match status" value="1"/>
</dbReference>
<evidence type="ECO:0000256" key="3">
    <source>
        <dbReference type="ARBA" id="ARBA00022475"/>
    </source>
</evidence>
<evidence type="ECO:0000259" key="16">
    <source>
        <dbReference type="PROSITE" id="PS50929"/>
    </source>
</evidence>
<dbReference type="GO" id="GO:0043213">
    <property type="term" value="P:bacteriocin transport"/>
    <property type="evidence" value="ECO:0007669"/>
    <property type="project" value="UniProtKB-KW"/>
</dbReference>
<keyword evidence="3" id="KW-1003">Cell membrane</keyword>
<dbReference type="GO" id="GO:0034040">
    <property type="term" value="F:ATPase-coupled lipid transmembrane transporter activity"/>
    <property type="evidence" value="ECO:0007669"/>
    <property type="project" value="TreeGrafter"/>
</dbReference>
<dbReference type="InterPro" id="IPR036640">
    <property type="entry name" value="ABC1_TM_sf"/>
</dbReference>
<feature type="transmembrane region" description="Helical" evidence="14">
    <location>
        <begin position="299"/>
        <end position="316"/>
    </location>
</feature>
<dbReference type="CDD" id="cd18555">
    <property type="entry name" value="ABC_6TM_T1SS_like"/>
    <property type="match status" value="1"/>
</dbReference>
<keyword evidence="19" id="KW-1185">Reference proteome</keyword>
<comment type="caution">
    <text evidence="18">The sequence shown here is derived from an EMBL/GenBank/DDBJ whole genome shotgun (WGS) entry which is preliminary data.</text>
</comment>
<dbReference type="InterPro" id="IPR039421">
    <property type="entry name" value="Type_1_exporter"/>
</dbReference>